<name>A0A8X6F2E1_TRICU</name>
<evidence type="ECO:0000313" key="3">
    <source>
        <dbReference type="Proteomes" id="UP000887116"/>
    </source>
</evidence>
<gene>
    <name evidence="2" type="ORF">TNCT_375381</name>
</gene>
<evidence type="ECO:0000259" key="1">
    <source>
        <dbReference type="Pfam" id="PF18701"/>
    </source>
</evidence>
<evidence type="ECO:0000313" key="2">
    <source>
        <dbReference type="EMBL" id="GFQ68142.1"/>
    </source>
</evidence>
<comment type="caution">
    <text evidence="2">The sequence shown here is derived from an EMBL/GenBank/DDBJ whole genome shotgun (WGS) entry which is preliminary data.</text>
</comment>
<keyword evidence="3" id="KW-1185">Reference proteome</keyword>
<feature type="domain" description="DUF5641" evidence="1">
    <location>
        <begin position="47"/>
        <end position="73"/>
    </location>
</feature>
<protein>
    <recommendedName>
        <fullName evidence="1">DUF5641 domain-containing protein</fullName>
    </recommendedName>
</protein>
<accession>A0A8X6F2E1</accession>
<reference evidence="2" key="1">
    <citation type="submission" date="2020-07" db="EMBL/GenBank/DDBJ databases">
        <title>Multicomponent nature underlies the extraordinary mechanical properties of spider dragline silk.</title>
        <authorList>
            <person name="Kono N."/>
            <person name="Nakamura H."/>
            <person name="Mori M."/>
            <person name="Yoshida Y."/>
            <person name="Ohtoshi R."/>
            <person name="Malay A.D."/>
            <person name="Moran D.A.P."/>
            <person name="Tomita M."/>
            <person name="Numata K."/>
            <person name="Arakawa K."/>
        </authorList>
    </citation>
    <scope>NUCLEOTIDE SEQUENCE</scope>
</reference>
<dbReference type="AlphaFoldDB" id="A0A8X6F2E1"/>
<proteinExistence type="predicted"/>
<dbReference type="Proteomes" id="UP000887116">
    <property type="component" value="Unassembled WGS sequence"/>
</dbReference>
<dbReference type="Pfam" id="PF18701">
    <property type="entry name" value="DUF5641"/>
    <property type="match status" value="1"/>
</dbReference>
<organism evidence="2 3">
    <name type="scientific">Trichonephila clavata</name>
    <name type="common">Joro spider</name>
    <name type="synonym">Nephila clavata</name>
    <dbReference type="NCBI Taxonomy" id="2740835"/>
    <lineage>
        <taxon>Eukaryota</taxon>
        <taxon>Metazoa</taxon>
        <taxon>Ecdysozoa</taxon>
        <taxon>Arthropoda</taxon>
        <taxon>Chelicerata</taxon>
        <taxon>Arachnida</taxon>
        <taxon>Araneae</taxon>
        <taxon>Araneomorphae</taxon>
        <taxon>Entelegynae</taxon>
        <taxon>Araneoidea</taxon>
        <taxon>Nephilidae</taxon>
        <taxon>Trichonephila</taxon>
    </lineage>
</organism>
<dbReference type="EMBL" id="BMAO01020536">
    <property type="protein sequence ID" value="GFQ68142.1"/>
    <property type="molecule type" value="Genomic_DNA"/>
</dbReference>
<sequence length="77" mass="9086">MIPMNDDDAEFVKDTETLTLAHFLDGSSLVVIPDPDYTEIPMNRLSRRQLVQIMNQHFWRKWSSEYIKKLATETQMV</sequence>
<dbReference type="InterPro" id="IPR040676">
    <property type="entry name" value="DUF5641"/>
</dbReference>
<dbReference type="OrthoDB" id="8052806at2759"/>